<dbReference type="Pfam" id="PF14309">
    <property type="entry name" value="DUF4378"/>
    <property type="match status" value="1"/>
</dbReference>
<gene>
    <name evidence="2" type="ORF">GSPATT00037174001</name>
</gene>
<keyword evidence="3" id="KW-1185">Reference proteome</keyword>
<accession>A0CC73</accession>
<dbReference type="OMA" id="EDVCVNE"/>
<evidence type="ECO:0000259" key="1">
    <source>
        <dbReference type="Pfam" id="PF14309"/>
    </source>
</evidence>
<dbReference type="OrthoDB" id="304761at2759"/>
<evidence type="ECO:0000313" key="2">
    <source>
        <dbReference type="EMBL" id="CAK68390.1"/>
    </source>
</evidence>
<dbReference type="eggNOG" id="ENOG502SPPD">
    <property type="taxonomic scope" value="Eukaryota"/>
</dbReference>
<protein>
    <recommendedName>
        <fullName evidence="1">DUF4378 domain-containing protein</fullName>
    </recommendedName>
</protein>
<dbReference type="PROSITE" id="PS50096">
    <property type="entry name" value="IQ"/>
    <property type="match status" value="1"/>
</dbReference>
<name>A0CC73_PARTE</name>
<reference evidence="2 3" key="1">
    <citation type="journal article" date="2006" name="Nature">
        <title>Global trends of whole-genome duplications revealed by the ciliate Paramecium tetraurelia.</title>
        <authorList>
            <consortium name="Genoscope"/>
            <person name="Aury J.-M."/>
            <person name="Jaillon O."/>
            <person name="Duret L."/>
            <person name="Noel B."/>
            <person name="Jubin C."/>
            <person name="Porcel B.M."/>
            <person name="Segurens B."/>
            <person name="Daubin V."/>
            <person name="Anthouard V."/>
            <person name="Aiach N."/>
            <person name="Arnaiz O."/>
            <person name="Billaut A."/>
            <person name="Beisson J."/>
            <person name="Blanc I."/>
            <person name="Bouhouche K."/>
            <person name="Camara F."/>
            <person name="Duharcourt S."/>
            <person name="Guigo R."/>
            <person name="Gogendeau D."/>
            <person name="Katinka M."/>
            <person name="Keller A.-M."/>
            <person name="Kissmehl R."/>
            <person name="Klotz C."/>
            <person name="Koll F."/>
            <person name="Le Moue A."/>
            <person name="Lepere C."/>
            <person name="Malinsky S."/>
            <person name="Nowacki M."/>
            <person name="Nowak J.K."/>
            <person name="Plattner H."/>
            <person name="Poulain J."/>
            <person name="Ruiz F."/>
            <person name="Serrano V."/>
            <person name="Zagulski M."/>
            <person name="Dessen P."/>
            <person name="Betermier M."/>
            <person name="Weissenbach J."/>
            <person name="Scarpelli C."/>
            <person name="Schachter V."/>
            <person name="Sperling L."/>
            <person name="Meyer E."/>
            <person name="Cohen J."/>
            <person name="Wincker P."/>
        </authorList>
    </citation>
    <scope>NUCLEOTIDE SEQUENCE [LARGE SCALE GENOMIC DNA]</scope>
    <source>
        <strain evidence="2 3">Stock d4-2</strain>
    </source>
</reference>
<dbReference type="AlphaFoldDB" id="A0CC73"/>
<dbReference type="InParanoid" id="A0CC73"/>
<feature type="domain" description="DUF4378" evidence="1">
    <location>
        <begin position="659"/>
        <end position="830"/>
    </location>
</feature>
<dbReference type="HOGENOM" id="CLU_349002_0_0_1"/>
<organism evidence="2 3">
    <name type="scientific">Paramecium tetraurelia</name>
    <dbReference type="NCBI Taxonomy" id="5888"/>
    <lineage>
        <taxon>Eukaryota</taxon>
        <taxon>Sar</taxon>
        <taxon>Alveolata</taxon>
        <taxon>Ciliophora</taxon>
        <taxon>Intramacronucleata</taxon>
        <taxon>Oligohymenophorea</taxon>
        <taxon>Peniculida</taxon>
        <taxon>Parameciidae</taxon>
        <taxon>Paramecium</taxon>
    </lineage>
</organism>
<dbReference type="GeneID" id="5021572"/>
<dbReference type="RefSeq" id="XP_001435787.1">
    <property type="nucleotide sequence ID" value="XM_001435750.1"/>
</dbReference>
<sequence>MQNNSPIKGRRISNQIKLTGKLLKKKTASEVEILGPSGRDMDTSVVEQIQIMQYENLKSHMQQCQSELKVAKSTEKIKKKKSLDRTAAIKKSQQLYKKKKKSTKIKKSVSAERVKSQTLEFSSPECVRRKKAATFFNEKPNTLQDHRQQLGLSFLNKIGTKRIDQILERNRMSSIEHSHHPPLTPEKHRFPHELKHYIKEKKKFYSQLESIKQQSMLEKKKHIDENLRSLAEIAKRNSLSNSRSPPRDSANKVSAKPLMLSYVANRKSTSRKSGVPKSLKEQFKQLEARYKTLKSNSDVISLRESRNYEHEMKEQAAKCIQRWFKGFKARKLWQKKKEKKLLKIQQFQLLKDTEMARWDNLKSFLQNLQVKQEIVVMADLIESLIKYADFNKENVLQNHIEQPQIKLKPQKLIIEKTEVFPPQIGQILQLRGELIKEREKKEKQILKDLLVQERISPRSFGLKEQEIVKWGEKELEALEGSKQAIKDGWFKAYETIQKTQKDLRFVQKLGDDHFNKMMPVSVSQSNLLKNQLHDLKINVIIMSDSQLLRASYSEESLIDQKKKPLQHSEQLDIQEQQLASYNSNQSNKTLSSYIQGLEQGMFHQIWKNRDKLRICSMCRLMLAMLGNIQKTSKLIVKNQYQNQFLQIINLSIGPSPFEILRFFRLTEEMLEQSLDGGFIHQAVLSLEIFSMKEKVGAEDVCVNEMERIHNKAIFDAFNEALDYHRPFGIKGRPLPWRKNVMCRQVNSVEETLEKSSIRVVLWAETLSGILLPQGSQMDNDILPQVREERLDKMLKQEIFETDDRWQEFDEEHTEVALELSELIFTHLITEVITELRI</sequence>
<dbReference type="Proteomes" id="UP000000600">
    <property type="component" value="Unassembled WGS sequence"/>
</dbReference>
<proteinExistence type="predicted"/>
<evidence type="ECO:0000313" key="3">
    <source>
        <dbReference type="Proteomes" id="UP000000600"/>
    </source>
</evidence>
<dbReference type="KEGG" id="ptm:GSPATT00037174001"/>
<dbReference type="InterPro" id="IPR025486">
    <property type="entry name" value="DUF4378"/>
</dbReference>
<dbReference type="EMBL" id="CT868059">
    <property type="protein sequence ID" value="CAK68390.1"/>
    <property type="molecule type" value="Genomic_DNA"/>
</dbReference>